<dbReference type="AlphaFoldDB" id="A0A5B8MVK3"/>
<name>A0A5B8MVK3_9CHLO</name>
<dbReference type="PANTHER" id="PTHR44378">
    <property type="entry name" value="ACYL-ACTIVATING ENZYME 17, PEROXISOMAL-RELATED"/>
    <property type="match status" value="1"/>
</dbReference>
<dbReference type="InterPro" id="IPR020845">
    <property type="entry name" value="AMP-binding_CS"/>
</dbReference>
<dbReference type="EMBL" id="CP031046">
    <property type="protein sequence ID" value="QDZ24286.1"/>
    <property type="molecule type" value="Genomic_DNA"/>
</dbReference>
<reference evidence="4 5" key="1">
    <citation type="submission" date="2018-07" db="EMBL/GenBank/DDBJ databases">
        <title>The complete nuclear genome of the prasinophyte Chloropicon primus (CCMP1205).</title>
        <authorList>
            <person name="Pombert J.-F."/>
            <person name="Otis C."/>
            <person name="Turmel M."/>
            <person name="Lemieux C."/>
        </authorList>
    </citation>
    <scope>NUCLEOTIDE SEQUENCE [LARGE SCALE GENOMIC DNA]</scope>
    <source>
        <strain evidence="4 5">CCMP1205</strain>
    </source>
</reference>
<evidence type="ECO:0000313" key="4">
    <source>
        <dbReference type="EMBL" id="QDZ24286.1"/>
    </source>
</evidence>
<dbReference type="InterPro" id="IPR000873">
    <property type="entry name" value="AMP-dep_synth/lig_dom"/>
</dbReference>
<dbReference type="Gene3D" id="3.30.300.30">
    <property type="match status" value="1"/>
</dbReference>
<dbReference type="STRING" id="1764295.A0A5B8MVK3"/>
<gene>
    <name evidence="4" type="ORF">A3770_13p68040</name>
</gene>
<sequence>MRGSKKERGQGWWDNGERYDWPSAVEMHFMFYNKKIPMNLLEQLNRKHKERYGRKNATSMELWQVATRDVLTPDTPFEVHEALYELCYVDWEEKKLGPRPVWIPEAKDARNARAIRVGQRLRESGVPSPEVDADHATVRDLAAAYVRLQEYSVKNQEDFWSCAMEEMGVRFRQKPNRMFYPRAGSHAGQEQWFPGAAMNAADSCFLNSSVGSMEEQPALIWAKEGAGDTIANDGELHQWTYAQLLDRSSRIANCLRRVGVGKGNRVGICMPMTAESVAIYLAVVMTGGAVVGIADSFSRHEICTRLRVSKADAVITQDTLFRNNKYIPLYDRVAGAGDDCQKETGKSVQVICLPADLPSGSDGASGFPLRCTLRPVDLSYMKFLSLSSSSDFETVACHPQDVTNVLFSSGTTGEPKAIPWDHVAPLKAASDAMLHHDVKQGDVVCWPTNLGWMMGPWLLYAGLVNGAAVAIFEGSPLGKAFCQFVEAAGVTMLGTVPSIVKAWKAKNSITGSDWSSVLRFSSSGEASNPKDYHWLSSRVPGYAPVIEYIGGTELAGGYMSGSLVQPQAPSHFSTFSFGTDLRLLDSSMAEIEADAMEEAIFKQGVCEGEVAIVPPMLGSSYKLLNRDHDKVYFSDMPCTKEGTRMRKHGDMLAFRPGGLIQAKGRTDDTMNLGGIKTSSLEIENVCNGAVGALGLPVKEVAAVAIPPSGGGPDLLWICAAVKGKMEEAKSSGFDAAWAKHFQKAISKNLNPLFKVHKVLLVQELPRTASNKIMRKALQAQCLAQSNTAKSKL</sequence>
<proteinExistence type="inferred from homology"/>
<dbReference type="InterPro" id="IPR045851">
    <property type="entry name" value="AMP-bd_C_sf"/>
</dbReference>
<dbReference type="Pfam" id="PF00501">
    <property type="entry name" value="AMP-binding"/>
    <property type="match status" value="1"/>
</dbReference>
<evidence type="ECO:0000259" key="2">
    <source>
        <dbReference type="Pfam" id="PF00501"/>
    </source>
</evidence>
<dbReference type="PROSITE" id="PS00455">
    <property type="entry name" value="AMP_BINDING"/>
    <property type="match status" value="1"/>
</dbReference>
<evidence type="ECO:0000259" key="3">
    <source>
        <dbReference type="Pfam" id="PF16177"/>
    </source>
</evidence>
<accession>A0A5B8MVK3</accession>
<feature type="domain" description="Acetyl-coenzyme A synthetase N-terminal" evidence="3">
    <location>
        <begin position="145"/>
        <end position="204"/>
    </location>
</feature>
<comment type="similarity">
    <text evidence="1">Belongs to the ATP-dependent AMP-binding enzyme family.</text>
</comment>
<dbReference type="PANTHER" id="PTHR44378:SF2">
    <property type="entry name" value="ACYL-ACTIVATING ENZYME 17, PEROXISOMAL-RELATED"/>
    <property type="match status" value="1"/>
</dbReference>
<evidence type="ECO:0000256" key="1">
    <source>
        <dbReference type="ARBA" id="ARBA00006432"/>
    </source>
</evidence>
<keyword evidence="5" id="KW-1185">Reference proteome</keyword>
<feature type="domain" description="AMP-dependent synthetase/ligase" evidence="2">
    <location>
        <begin position="226"/>
        <end position="590"/>
    </location>
</feature>
<dbReference type="InterPro" id="IPR042099">
    <property type="entry name" value="ANL_N_sf"/>
</dbReference>
<organism evidence="4 5">
    <name type="scientific">Chloropicon primus</name>
    <dbReference type="NCBI Taxonomy" id="1764295"/>
    <lineage>
        <taxon>Eukaryota</taxon>
        <taxon>Viridiplantae</taxon>
        <taxon>Chlorophyta</taxon>
        <taxon>Chloropicophyceae</taxon>
        <taxon>Chloropicales</taxon>
        <taxon>Chloropicaceae</taxon>
        <taxon>Chloropicon</taxon>
    </lineage>
</organism>
<dbReference type="Pfam" id="PF16177">
    <property type="entry name" value="ACAS_N"/>
    <property type="match status" value="1"/>
</dbReference>
<dbReference type="Gene3D" id="3.40.50.12780">
    <property type="entry name" value="N-terminal domain of ligase-like"/>
    <property type="match status" value="1"/>
</dbReference>
<dbReference type="InterPro" id="IPR032387">
    <property type="entry name" value="ACAS_N"/>
</dbReference>
<dbReference type="SUPFAM" id="SSF56801">
    <property type="entry name" value="Acetyl-CoA synthetase-like"/>
    <property type="match status" value="1"/>
</dbReference>
<protein>
    <submittedName>
        <fullName evidence="4">Uncharacterized protein</fullName>
    </submittedName>
</protein>
<dbReference type="OrthoDB" id="10253115at2759"/>
<evidence type="ECO:0000313" key="5">
    <source>
        <dbReference type="Proteomes" id="UP000316726"/>
    </source>
</evidence>
<dbReference type="Proteomes" id="UP000316726">
    <property type="component" value="Chromosome 13"/>
</dbReference>